<evidence type="ECO:0000313" key="2">
    <source>
        <dbReference type="EMBL" id="KAB2622690.1"/>
    </source>
</evidence>
<feature type="region of interest" description="Disordered" evidence="1">
    <location>
        <begin position="46"/>
        <end position="77"/>
    </location>
</feature>
<dbReference type="OrthoDB" id="1110163at2759"/>
<keyword evidence="3" id="KW-1185">Reference proteome</keyword>
<organism evidence="2 3">
    <name type="scientific">Pyrus ussuriensis x Pyrus communis</name>
    <dbReference type="NCBI Taxonomy" id="2448454"/>
    <lineage>
        <taxon>Eukaryota</taxon>
        <taxon>Viridiplantae</taxon>
        <taxon>Streptophyta</taxon>
        <taxon>Embryophyta</taxon>
        <taxon>Tracheophyta</taxon>
        <taxon>Spermatophyta</taxon>
        <taxon>Magnoliopsida</taxon>
        <taxon>eudicotyledons</taxon>
        <taxon>Gunneridae</taxon>
        <taxon>Pentapetalae</taxon>
        <taxon>rosids</taxon>
        <taxon>fabids</taxon>
        <taxon>Rosales</taxon>
        <taxon>Rosaceae</taxon>
        <taxon>Amygdaloideae</taxon>
        <taxon>Maleae</taxon>
        <taxon>Pyrus</taxon>
    </lineage>
</organism>
<protein>
    <submittedName>
        <fullName evidence="2">Uncharacterized protein</fullName>
    </submittedName>
</protein>
<name>A0A5N5HB73_9ROSA</name>
<accession>A0A5N5HB73</accession>
<gene>
    <name evidence="2" type="ORF">D8674_024872</name>
</gene>
<reference evidence="2 3" key="3">
    <citation type="submission" date="2019-11" db="EMBL/GenBank/DDBJ databases">
        <title>A de novo genome assembly of a pear dwarfing rootstock.</title>
        <authorList>
            <person name="Wang F."/>
            <person name="Wang J."/>
            <person name="Li S."/>
            <person name="Zhang Y."/>
            <person name="Fang M."/>
            <person name="Ma L."/>
            <person name="Zhao Y."/>
            <person name="Jiang S."/>
        </authorList>
    </citation>
    <scope>NUCLEOTIDE SEQUENCE [LARGE SCALE GENOMIC DNA]</scope>
    <source>
        <strain evidence="2">S2</strain>
        <tissue evidence="2">Leaf</tissue>
    </source>
</reference>
<proteinExistence type="predicted"/>
<dbReference type="Proteomes" id="UP000327157">
    <property type="component" value="Chromosome 4"/>
</dbReference>
<evidence type="ECO:0000313" key="3">
    <source>
        <dbReference type="Proteomes" id="UP000327157"/>
    </source>
</evidence>
<reference evidence="2 3" key="1">
    <citation type="submission" date="2019-09" db="EMBL/GenBank/DDBJ databases">
        <authorList>
            <person name="Ou C."/>
        </authorList>
    </citation>
    <scope>NUCLEOTIDE SEQUENCE [LARGE SCALE GENOMIC DNA]</scope>
    <source>
        <strain evidence="2">S2</strain>
        <tissue evidence="2">Leaf</tissue>
    </source>
</reference>
<comment type="caution">
    <text evidence="2">The sequence shown here is derived from an EMBL/GenBank/DDBJ whole genome shotgun (WGS) entry which is preliminary data.</text>
</comment>
<evidence type="ECO:0000256" key="1">
    <source>
        <dbReference type="SAM" id="MobiDB-lite"/>
    </source>
</evidence>
<dbReference type="AlphaFoldDB" id="A0A5N5HB73"/>
<dbReference type="EMBL" id="SMOL01000231">
    <property type="protein sequence ID" value="KAB2622690.1"/>
    <property type="molecule type" value="Genomic_DNA"/>
</dbReference>
<sequence length="99" mass="11462">MVQVAPLPTKFHNLAMVLDINVDDYDVFIKYTGEIKLFTVETIEEATVRSSPSRGKENKESPTRQNYCDHCQTSRHTTDKCWIPHPELRSKQVKNNQGR</sequence>
<reference evidence="3" key="2">
    <citation type="submission" date="2019-10" db="EMBL/GenBank/DDBJ databases">
        <title>A de novo genome assembly of a pear dwarfing rootstock.</title>
        <authorList>
            <person name="Wang F."/>
            <person name="Wang J."/>
            <person name="Li S."/>
            <person name="Zhang Y."/>
            <person name="Fang M."/>
            <person name="Ma L."/>
            <person name="Zhao Y."/>
            <person name="Jiang S."/>
        </authorList>
    </citation>
    <scope>NUCLEOTIDE SEQUENCE [LARGE SCALE GENOMIC DNA]</scope>
</reference>